<dbReference type="Proteomes" id="UP001150569">
    <property type="component" value="Unassembled WGS sequence"/>
</dbReference>
<evidence type="ECO:0000259" key="1">
    <source>
        <dbReference type="Pfam" id="PF00646"/>
    </source>
</evidence>
<keyword evidence="3" id="KW-1185">Reference proteome</keyword>
<organism evidence="2 3">
    <name type="scientific">Tieghemiomyces parasiticus</name>
    <dbReference type="NCBI Taxonomy" id="78921"/>
    <lineage>
        <taxon>Eukaryota</taxon>
        <taxon>Fungi</taxon>
        <taxon>Fungi incertae sedis</taxon>
        <taxon>Zoopagomycota</taxon>
        <taxon>Kickxellomycotina</taxon>
        <taxon>Dimargaritomycetes</taxon>
        <taxon>Dimargaritales</taxon>
        <taxon>Dimargaritaceae</taxon>
        <taxon>Tieghemiomyces</taxon>
    </lineage>
</organism>
<comment type="caution">
    <text evidence="2">The sequence shown here is derived from an EMBL/GenBank/DDBJ whole genome shotgun (WGS) entry which is preliminary data.</text>
</comment>
<dbReference type="InterPro" id="IPR032675">
    <property type="entry name" value="LRR_dom_sf"/>
</dbReference>
<reference evidence="2" key="1">
    <citation type="submission" date="2022-07" db="EMBL/GenBank/DDBJ databases">
        <title>Phylogenomic reconstructions and comparative analyses of Kickxellomycotina fungi.</title>
        <authorList>
            <person name="Reynolds N.K."/>
            <person name="Stajich J.E."/>
            <person name="Barry K."/>
            <person name="Grigoriev I.V."/>
            <person name="Crous P."/>
            <person name="Smith M.E."/>
        </authorList>
    </citation>
    <scope>NUCLEOTIDE SEQUENCE</scope>
    <source>
        <strain evidence="2">RSA 861</strain>
    </source>
</reference>
<gene>
    <name evidence="2" type="ORF">IWQ60_001661</name>
</gene>
<dbReference type="PANTHER" id="PTHR13318">
    <property type="entry name" value="PARTNER OF PAIRED, ISOFORM B-RELATED"/>
    <property type="match status" value="1"/>
</dbReference>
<dbReference type="OrthoDB" id="5527153at2759"/>
<dbReference type="GO" id="GO:0019005">
    <property type="term" value="C:SCF ubiquitin ligase complex"/>
    <property type="evidence" value="ECO:0007669"/>
    <property type="project" value="TreeGrafter"/>
</dbReference>
<dbReference type="SUPFAM" id="SSF52047">
    <property type="entry name" value="RNI-like"/>
    <property type="match status" value="1"/>
</dbReference>
<feature type="domain" description="F-box" evidence="1">
    <location>
        <begin position="6"/>
        <end position="36"/>
    </location>
</feature>
<proteinExistence type="predicted"/>
<accession>A0A9W8AIW5</accession>
<sequence length="446" mass="52126">MTFVPLDLPEELFGLIIGYLPFSDRVGLSLVNRPLRERLLPYVFYQTKLASTAIDQGSRSDEDGHMVLRRHGRYARRVYCDFLQSRLADRDEFLTESLRHVPHLRRIHLRGLTEPLATYIPRYLPPSRTSHLTHLSLTHHDKYRDASNVSRSPPPSSSELYPPDRGLFRILARCPRLRFLELVGPRFRLSYPQWTQLFLYHCPQLIHLRTRACGDDNLIHAIAAALPRLVTLQLSFHEIEGPTLALLPLHCPNLRSLFMYPLPVRQNHLLETMDAQHWPRLRYLHLTGDYYERPPTDIAAIARYLCPFRHTWTNLQTLSLDNVSLGDLVWEQIAARCPQLKDVTFDGCPIADVALRRLLERLPRLERFRLRNIECELTPACLPKRIASDRLYHLAMIIKDFQPSWLFHLQPQLSHLRELVLFKFNKKPNPHEVQQYFPGVTISFDS</sequence>
<dbReference type="Gene3D" id="3.80.10.10">
    <property type="entry name" value="Ribonuclease Inhibitor"/>
    <property type="match status" value="1"/>
</dbReference>
<evidence type="ECO:0000313" key="2">
    <source>
        <dbReference type="EMBL" id="KAJ1928865.1"/>
    </source>
</evidence>
<dbReference type="GO" id="GO:0031146">
    <property type="term" value="P:SCF-dependent proteasomal ubiquitin-dependent protein catabolic process"/>
    <property type="evidence" value="ECO:0007669"/>
    <property type="project" value="TreeGrafter"/>
</dbReference>
<protein>
    <recommendedName>
        <fullName evidence="1">F-box domain-containing protein</fullName>
    </recommendedName>
</protein>
<dbReference type="InterPro" id="IPR001810">
    <property type="entry name" value="F-box_dom"/>
</dbReference>
<dbReference type="AlphaFoldDB" id="A0A9W8AIW5"/>
<name>A0A9W8AIW5_9FUNG</name>
<dbReference type="EMBL" id="JANBPT010000056">
    <property type="protein sequence ID" value="KAJ1928865.1"/>
    <property type="molecule type" value="Genomic_DNA"/>
</dbReference>
<dbReference type="PANTHER" id="PTHR13318:SF95">
    <property type="entry name" value="F-BOX PROTEIN YLR352W"/>
    <property type="match status" value="1"/>
</dbReference>
<evidence type="ECO:0000313" key="3">
    <source>
        <dbReference type="Proteomes" id="UP001150569"/>
    </source>
</evidence>
<dbReference type="Pfam" id="PF00646">
    <property type="entry name" value="F-box"/>
    <property type="match status" value="1"/>
</dbReference>